<accession>A0A9Q4T759</accession>
<dbReference type="Gene3D" id="1.10.260.40">
    <property type="entry name" value="lambda repressor-like DNA-binding domains"/>
    <property type="match status" value="1"/>
</dbReference>
<sequence>MKNTHKRTDSKALKFETIIRSGIAAQGVAQVAKQMGIHHSQISRMQTGKNCFVERAAKLLAVIGFDQSEETVIIKGQQTAQLAQALISMLDNLKIEAPDCANSSEASECKKPTK</sequence>
<dbReference type="EMBL" id="RPBY01000004">
    <property type="protein sequence ID" value="NCH88188.1"/>
    <property type="molecule type" value="Genomic_DNA"/>
</dbReference>
<evidence type="ECO:0000313" key="2">
    <source>
        <dbReference type="Proteomes" id="UP000778262"/>
    </source>
</evidence>
<comment type="caution">
    <text evidence="1">The sequence shown here is derived from an EMBL/GenBank/DDBJ whole genome shotgun (WGS) entry which is preliminary data.</text>
</comment>
<dbReference type="Pfam" id="PF05269">
    <property type="entry name" value="Phage_CII"/>
    <property type="match status" value="1"/>
</dbReference>
<dbReference type="InterPro" id="IPR010982">
    <property type="entry name" value="Lambda_DNA-bd_dom_sf"/>
</dbReference>
<dbReference type="RefSeq" id="WP_097566031.1">
    <property type="nucleotide sequence ID" value="NZ_JBLYVX010000006.1"/>
</dbReference>
<dbReference type="SUPFAM" id="SSF47413">
    <property type="entry name" value="lambda repressor-like DNA-binding domains"/>
    <property type="match status" value="1"/>
</dbReference>
<dbReference type="GO" id="GO:0006355">
    <property type="term" value="P:regulation of DNA-templated transcription"/>
    <property type="evidence" value="ECO:0007669"/>
    <property type="project" value="InterPro"/>
</dbReference>
<protein>
    <submittedName>
        <fullName evidence="1">Uncharacterized protein</fullName>
    </submittedName>
</protein>
<dbReference type="Proteomes" id="UP000778262">
    <property type="component" value="Unassembled WGS sequence"/>
</dbReference>
<dbReference type="InterPro" id="IPR007933">
    <property type="entry name" value="Transcrpt_activ_CII"/>
</dbReference>
<dbReference type="GeneID" id="56729758"/>
<dbReference type="GO" id="GO:0003677">
    <property type="term" value="F:DNA binding"/>
    <property type="evidence" value="ECO:0007669"/>
    <property type="project" value="InterPro"/>
</dbReference>
<proteinExistence type="predicted"/>
<dbReference type="AlphaFoldDB" id="A0A9Q4T759"/>
<evidence type="ECO:0000313" key="1">
    <source>
        <dbReference type="EMBL" id="NCH88188.1"/>
    </source>
</evidence>
<organism evidence="1 2">
    <name type="scientific">Cronobacter dublinensis</name>
    <dbReference type="NCBI Taxonomy" id="413497"/>
    <lineage>
        <taxon>Bacteria</taxon>
        <taxon>Pseudomonadati</taxon>
        <taxon>Pseudomonadota</taxon>
        <taxon>Gammaproteobacteria</taxon>
        <taxon>Enterobacterales</taxon>
        <taxon>Enterobacteriaceae</taxon>
        <taxon>Cronobacter</taxon>
    </lineage>
</organism>
<gene>
    <name evidence="1" type="ORF">EHJ13_12180</name>
</gene>
<name>A0A9Q4T759_9ENTR</name>
<reference evidence="1" key="1">
    <citation type="submission" date="2018-11" db="EMBL/GenBank/DDBJ databases">
        <title>Genomics analysis of Putative Virulence Factors on Adhesion and Cytotoxicity for Cronobacter spp.</title>
        <authorList>
            <person name="Cui J."/>
        </authorList>
    </citation>
    <scope>NUCLEOTIDE SEQUENCE</scope>
    <source>
        <strain evidence="1">SD69</strain>
    </source>
</reference>